<name>A0A0S4J0E5_BODSA</name>
<evidence type="ECO:0000313" key="1">
    <source>
        <dbReference type="EMBL" id="CUG40653.1"/>
    </source>
</evidence>
<organism evidence="1 2">
    <name type="scientific">Bodo saltans</name>
    <name type="common">Flagellated protozoan</name>
    <dbReference type="NCBI Taxonomy" id="75058"/>
    <lineage>
        <taxon>Eukaryota</taxon>
        <taxon>Discoba</taxon>
        <taxon>Euglenozoa</taxon>
        <taxon>Kinetoplastea</taxon>
        <taxon>Metakinetoplastina</taxon>
        <taxon>Eubodonida</taxon>
        <taxon>Bodonidae</taxon>
        <taxon>Bodo</taxon>
    </lineage>
</organism>
<gene>
    <name evidence="1" type="ORF">BSAL_78965</name>
</gene>
<sequence length="157" mass="17799">CIIAALRRVLHWKGPMFIAIDDFNIKITGWDKLTEQTLVRNGTQPRLRPNENDVPEALENICVQLLDSTLPLMKGSERPTSHETVMKYAVFERYIAVSVCKTADLAALSWAGRPLIYQPVTMLSAKDAAWHLTTVKPKAYSTQLHESFARMFVGKRK</sequence>
<evidence type="ECO:0000313" key="2">
    <source>
        <dbReference type="Proteomes" id="UP000051952"/>
    </source>
</evidence>
<feature type="non-terminal residue" evidence="1">
    <location>
        <position position="157"/>
    </location>
</feature>
<accession>A0A0S4J0E5</accession>
<keyword evidence="2" id="KW-1185">Reference proteome</keyword>
<proteinExistence type="predicted"/>
<dbReference type="EMBL" id="CYKH01000791">
    <property type="protein sequence ID" value="CUG40653.1"/>
    <property type="molecule type" value="Genomic_DNA"/>
</dbReference>
<dbReference type="AlphaFoldDB" id="A0A0S4J0E5"/>
<reference evidence="2" key="1">
    <citation type="submission" date="2015-09" db="EMBL/GenBank/DDBJ databases">
        <authorList>
            <consortium name="Pathogen Informatics"/>
        </authorList>
    </citation>
    <scope>NUCLEOTIDE SEQUENCE [LARGE SCALE GENOMIC DNA]</scope>
    <source>
        <strain evidence="2">Lake Konstanz</strain>
    </source>
</reference>
<dbReference type="Proteomes" id="UP000051952">
    <property type="component" value="Unassembled WGS sequence"/>
</dbReference>
<dbReference type="VEuPathDB" id="TriTrypDB:BSAL_78965"/>
<protein>
    <submittedName>
        <fullName evidence="1">Multi-copy leucine-rich repeat protein, putative</fullName>
    </submittedName>
</protein>
<feature type="non-terminal residue" evidence="1">
    <location>
        <position position="1"/>
    </location>
</feature>